<evidence type="ECO:0000256" key="5">
    <source>
        <dbReference type="ARBA" id="ARBA00023163"/>
    </source>
</evidence>
<evidence type="ECO:0000313" key="10">
    <source>
        <dbReference type="Proteomes" id="UP001164746"/>
    </source>
</evidence>
<evidence type="ECO:0000256" key="6">
    <source>
        <dbReference type="ARBA" id="ARBA00023242"/>
    </source>
</evidence>
<dbReference type="PANTHER" id="PTHR20338">
    <property type="entry name" value="NUCLEAR RESPIRATORY FACTOR 1"/>
    <property type="match status" value="1"/>
</dbReference>
<comment type="similarity">
    <text evidence="2">Belongs to the NRF1/Ewg family.</text>
</comment>
<keyword evidence="5" id="KW-0804">Transcription</keyword>
<dbReference type="Pfam" id="PF10491">
    <property type="entry name" value="Nrf1_DNA-bind"/>
    <property type="match status" value="1"/>
</dbReference>
<name>A0ABY7FXY2_MYAAR</name>
<proteinExistence type="inferred from homology"/>
<evidence type="ECO:0000313" key="9">
    <source>
        <dbReference type="EMBL" id="WAR26159.1"/>
    </source>
</evidence>
<feature type="region of interest" description="Disordered" evidence="7">
    <location>
        <begin position="483"/>
        <end position="511"/>
    </location>
</feature>
<keyword evidence="6" id="KW-0539">Nucleus</keyword>
<keyword evidence="10" id="KW-1185">Reference proteome</keyword>
<evidence type="ECO:0000256" key="1">
    <source>
        <dbReference type="ARBA" id="ARBA00004123"/>
    </source>
</evidence>
<dbReference type="Proteomes" id="UP001164746">
    <property type="component" value="Chromosome 14"/>
</dbReference>
<accession>A0ABY7FXY2</accession>
<gene>
    <name evidence="9" type="ORF">MAR_011863</name>
</gene>
<evidence type="ECO:0000256" key="2">
    <source>
        <dbReference type="ARBA" id="ARBA00005713"/>
    </source>
</evidence>
<protein>
    <submittedName>
        <fullName evidence="9">P3A2-like protein</fullName>
    </submittedName>
</protein>
<evidence type="ECO:0000256" key="3">
    <source>
        <dbReference type="ARBA" id="ARBA00023015"/>
    </source>
</evidence>
<organism evidence="9 10">
    <name type="scientific">Mya arenaria</name>
    <name type="common">Soft-shell clam</name>
    <dbReference type="NCBI Taxonomy" id="6604"/>
    <lineage>
        <taxon>Eukaryota</taxon>
        <taxon>Metazoa</taxon>
        <taxon>Spiralia</taxon>
        <taxon>Lophotrochozoa</taxon>
        <taxon>Mollusca</taxon>
        <taxon>Bivalvia</taxon>
        <taxon>Autobranchia</taxon>
        <taxon>Heteroconchia</taxon>
        <taxon>Euheterodonta</taxon>
        <taxon>Imparidentia</taxon>
        <taxon>Neoheterodontei</taxon>
        <taxon>Myida</taxon>
        <taxon>Myoidea</taxon>
        <taxon>Myidae</taxon>
        <taxon>Mya</taxon>
    </lineage>
</organism>
<dbReference type="EMBL" id="CP111025">
    <property type="protein sequence ID" value="WAR26159.1"/>
    <property type="molecule type" value="Genomic_DNA"/>
</dbReference>
<comment type="subcellular location">
    <subcellularLocation>
        <location evidence="1">Nucleus</location>
    </subcellularLocation>
</comment>
<evidence type="ECO:0000256" key="7">
    <source>
        <dbReference type="SAM" id="MobiDB-lite"/>
    </source>
</evidence>
<keyword evidence="4" id="KW-0238">DNA-binding</keyword>
<evidence type="ECO:0000256" key="4">
    <source>
        <dbReference type="ARBA" id="ARBA00023125"/>
    </source>
</evidence>
<evidence type="ECO:0000259" key="8">
    <source>
        <dbReference type="Pfam" id="PF10491"/>
    </source>
</evidence>
<sequence length="511" mass="55428">MNQNSMVSGHAQMPTNEILSDLSEPSSPDSTIYDSEILGSAVNDDVTNQLAASGPIGVAAAAAVLSTRKRKLHPHHFETNPARRKRQQTRLLRKLRHTIEEYSTRVGQQAVVLCCTPNVNHSMMMYKIRNNKPQILSDLESALLEHTPPSQAENSALHELPSLVIDGIPTPVDKMTQAQLRNFIPEMLKYSTGRSKPGWGRIECRPIWWPSDLPWANVRSDVRTDEEKKRVPWTEALRQIVKNCYMHHGRHDLLQVFKEEPQSGVTVQHQQQYAGTMMQTINNPDGSVSIIQIDTPSQMVTLPDGTQATLVHAIHDNNGVPQLTSEQEIQISQSFTDTSNMVAVSAATQEVASQQAALGALQASLNSSGHIILTGADASQLSGIMTVLPVSMYQTVQAVQPISTNIPMNSIPVNNIPVNNLPVNFQLAQSSSQPIEVSMASVSSDVTMAINQHLQGGGEGQVLGVAEGDGGVSVEEVGMGIGVKDETGAQGEGEEGSPQENGDSSEMHMLE</sequence>
<keyword evidence="3" id="KW-0805">Transcription regulation</keyword>
<dbReference type="InterPro" id="IPR039142">
    <property type="entry name" value="NRF1/Ewg"/>
</dbReference>
<dbReference type="InterPro" id="IPR019525">
    <property type="entry name" value="Nrf1_NLS/DNA-bd_dimer"/>
</dbReference>
<feature type="domain" description="Nuclear respiratory factor 1 NLS/DNA-binding dimerisation" evidence="8">
    <location>
        <begin position="54"/>
        <end position="257"/>
    </location>
</feature>
<reference evidence="9" key="1">
    <citation type="submission" date="2022-11" db="EMBL/GenBank/DDBJ databases">
        <title>Centuries of genome instability and evolution in soft-shell clam transmissible cancer (bioRxiv).</title>
        <authorList>
            <person name="Hart S.F.M."/>
            <person name="Yonemitsu M.A."/>
            <person name="Giersch R.M."/>
            <person name="Beal B.F."/>
            <person name="Arriagada G."/>
            <person name="Davis B.W."/>
            <person name="Ostrander E.A."/>
            <person name="Goff S.P."/>
            <person name="Metzger M.J."/>
        </authorList>
    </citation>
    <scope>NUCLEOTIDE SEQUENCE</scope>
    <source>
        <strain evidence="9">MELC-2E11</strain>
        <tissue evidence="9">Siphon/mantle</tissue>
    </source>
</reference>